<gene>
    <name evidence="1" type="ORF">EVAR_7972_1</name>
</gene>
<protein>
    <submittedName>
        <fullName evidence="1">Uncharacterized protein</fullName>
    </submittedName>
</protein>
<name>A0A4C1THR8_EUMVA</name>
<dbReference type="EMBL" id="BGZK01000059">
    <property type="protein sequence ID" value="GBP13736.1"/>
    <property type="molecule type" value="Genomic_DNA"/>
</dbReference>
<evidence type="ECO:0000313" key="1">
    <source>
        <dbReference type="EMBL" id="GBP13736.1"/>
    </source>
</evidence>
<comment type="caution">
    <text evidence="1">The sequence shown here is derived from an EMBL/GenBank/DDBJ whole genome shotgun (WGS) entry which is preliminary data.</text>
</comment>
<dbReference type="AlphaFoldDB" id="A0A4C1THR8"/>
<reference evidence="1 2" key="1">
    <citation type="journal article" date="2019" name="Commun. Biol.">
        <title>The bagworm genome reveals a unique fibroin gene that provides high tensile strength.</title>
        <authorList>
            <person name="Kono N."/>
            <person name="Nakamura H."/>
            <person name="Ohtoshi R."/>
            <person name="Tomita M."/>
            <person name="Numata K."/>
            <person name="Arakawa K."/>
        </authorList>
    </citation>
    <scope>NUCLEOTIDE SEQUENCE [LARGE SCALE GENOMIC DNA]</scope>
</reference>
<dbReference type="Proteomes" id="UP000299102">
    <property type="component" value="Unassembled WGS sequence"/>
</dbReference>
<keyword evidence="2" id="KW-1185">Reference proteome</keyword>
<sequence length="127" mass="13873">MDLIHRNIHRPVQDLTGDCRTIIAPPLKHDVSDSNPTAGKCIVHGYPQPTIVSIARKETQIEPVTVAQWLSRSLRTYVGQHLKPSVPDIVTALVSAVVKSHQTSTRLALKAGPRFSICSTAEANIFS</sequence>
<evidence type="ECO:0000313" key="2">
    <source>
        <dbReference type="Proteomes" id="UP000299102"/>
    </source>
</evidence>
<proteinExistence type="predicted"/>
<accession>A0A4C1THR8</accession>
<organism evidence="1 2">
    <name type="scientific">Eumeta variegata</name>
    <name type="common">Bagworm moth</name>
    <name type="synonym">Eumeta japonica</name>
    <dbReference type="NCBI Taxonomy" id="151549"/>
    <lineage>
        <taxon>Eukaryota</taxon>
        <taxon>Metazoa</taxon>
        <taxon>Ecdysozoa</taxon>
        <taxon>Arthropoda</taxon>
        <taxon>Hexapoda</taxon>
        <taxon>Insecta</taxon>
        <taxon>Pterygota</taxon>
        <taxon>Neoptera</taxon>
        <taxon>Endopterygota</taxon>
        <taxon>Lepidoptera</taxon>
        <taxon>Glossata</taxon>
        <taxon>Ditrysia</taxon>
        <taxon>Tineoidea</taxon>
        <taxon>Psychidae</taxon>
        <taxon>Oiketicinae</taxon>
        <taxon>Eumeta</taxon>
    </lineage>
</organism>